<evidence type="ECO:0000256" key="7">
    <source>
        <dbReference type="ARBA" id="ARBA00023125"/>
    </source>
</evidence>
<dbReference type="EMBL" id="VXBN01009309">
    <property type="protein sequence ID" value="NWR05841.1"/>
    <property type="molecule type" value="Genomic_DNA"/>
</dbReference>
<dbReference type="AlphaFoldDB" id="A0A7K4U6V3"/>
<evidence type="ECO:0000256" key="5">
    <source>
        <dbReference type="ARBA" id="ARBA00022833"/>
    </source>
</evidence>
<evidence type="ECO:0000256" key="1">
    <source>
        <dbReference type="ARBA" id="ARBA00004123"/>
    </source>
</evidence>
<evidence type="ECO:0000256" key="10">
    <source>
        <dbReference type="PROSITE-ProRule" id="PRU00042"/>
    </source>
</evidence>
<evidence type="ECO:0000259" key="12">
    <source>
        <dbReference type="PROSITE" id="PS50157"/>
    </source>
</evidence>
<gene>
    <name evidence="13" type="primary">Zscan2</name>
    <name evidence="13" type="ORF">SINWEB_R16048</name>
</gene>
<feature type="region of interest" description="Disordered" evidence="11">
    <location>
        <begin position="10"/>
        <end position="30"/>
    </location>
</feature>
<keyword evidence="5" id="KW-0862">Zinc</keyword>
<feature type="non-terminal residue" evidence="13">
    <location>
        <position position="1"/>
    </location>
</feature>
<dbReference type="SUPFAM" id="SSF57667">
    <property type="entry name" value="beta-beta-alpha zinc fingers"/>
    <property type="match status" value="1"/>
</dbReference>
<keyword evidence="7" id="KW-0238">DNA-binding</keyword>
<keyword evidence="8" id="KW-0804">Transcription</keyword>
<evidence type="ECO:0000256" key="2">
    <source>
        <dbReference type="ARBA" id="ARBA00022723"/>
    </source>
</evidence>
<dbReference type="GO" id="GO:0005634">
    <property type="term" value="C:nucleus"/>
    <property type="evidence" value="ECO:0007669"/>
    <property type="project" value="UniProtKB-SubCell"/>
</dbReference>
<evidence type="ECO:0000313" key="14">
    <source>
        <dbReference type="Proteomes" id="UP000580691"/>
    </source>
</evidence>
<dbReference type="FunFam" id="3.30.160.60:FF:000087">
    <property type="entry name" value="Zinc finger protein 354B"/>
    <property type="match status" value="1"/>
</dbReference>
<dbReference type="InterPro" id="IPR013087">
    <property type="entry name" value="Znf_C2H2_type"/>
</dbReference>
<evidence type="ECO:0000256" key="11">
    <source>
        <dbReference type="SAM" id="MobiDB-lite"/>
    </source>
</evidence>
<protein>
    <submittedName>
        <fullName evidence="13">ZSCA2 protein</fullName>
    </submittedName>
</protein>
<evidence type="ECO:0000256" key="3">
    <source>
        <dbReference type="ARBA" id="ARBA00022737"/>
    </source>
</evidence>
<feature type="domain" description="C2H2-type" evidence="12">
    <location>
        <begin position="42"/>
        <end position="66"/>
    </location>
</feature>
<evidence type="ECO:0000256" key="4">
    <source>
        <dbReference type="ARBA" id="ARBA00022771"/>
    </source>
</evidence>
<evidence type="ECO:0000256" key="6">
    <source>
        <dbReference type="ARBA" id="ARBA00023015"/>
    </source>
</evidence>
<dbReference type="PROSITE" id="PS00028">
    <property type="entry name" value="ZINC_FINGER_C2H2_1"/>
    <property type="match status" value="1"/>
</dbReference>
<keyword evidence="4 10" id="KW-0863">Zinc-finger</keyword>
<accession>A0A7K4U6V3</accession>
<evidence type="ECO:0000256" key="9">
    <source>
        <dbReference type="ARBA" id="ARBA00023242"/>
    </source>
</evidence>
<evidence type="ECO:0000313" key="13">
    <source>
        <dbReference type="EMBL" id="NWR05841.1"/>
    </source>
</evidence>
<evidence type="ECO:0000256" key="8">
    <source>
        <dbReference type="ARBA" id="ARBA00023163"/>
    </source>
</evidence>
<comment type="subcellular location">
    <subcellularLocation>
        <location evidence="1">Nucleus</location>
    </subcellularLocation>
</comment>
<dbReference type="OrthoDB" id="9390457at2759"/>
<keyword evidence="14" id="KW-1185">Reference proteome</keyword>
<reference evidence="13 14" key="1">
    <citation type="submission" date="2019-09" db="EMBL/GenBank/DDBJ databases">
        <title>Bird 10,000 Genomes (B10K) Project - Family phase.</title>
        <authorList>
            <person name="Zhang G."/>
        </authorList>
    </citation>
    <scope>NUCLEOTIDE SEQUENCE [LARGE SCALE GENOMIC DNA]</scope>
    <source>
        <strain evidence="13">B10K-DU-002-08</strain>
        <tissue evidence="13">Muscle</tissue>
    </source>
</reference>
<dbReference type="Gene3D" id="3.30.160.60">
    <property type="entry name" value="Classic Zinc Finger"/>
    <property type="match status" value="1"/>
</dbReference>
<dbReference type="GO" id="GO:0008270">
    <property type="term" value="F:zinc ion binding"/>
    <property type="evidence" value="ECO:0007669"/>
    <property type="project" value="UniProtKB-KW"/>
</dbReference>
<feature type="non-terminal residue" evidence="13">
    <location>
        <position position="66"/>
    </location>
</feature>
<sequence>ETFRWTVVQQIHPETPENPPRNGKKPPKLPDLRNVVVLQRSYECSDCGKTFGCGSHFAKHRRTHTG</sequence>
<comment type="caution">
    <text evidence="13">The sequence shown here is derived from an EMBL/GenBank/DDBJ whole genome shotgun (WGS) entry which is preliminary data.</text>
</comment>
<name>A0A7K4U6V3_9SYLV</name>
<dbReference type="InterPro" id="IPR036236">
    <property type="entry name" value="Znf_C2H2_sf"/>
</dbReference>
<keyword evidence="6" id="KW-0805">Transcription regulation</keyword>
<organism evidence="13 14">
    <name type="scientific">Sinosuthora webbiana</name>
    <dbReference type="NCBI Taxonomy" id="337173"/>
    <lineage>
        <taxon>Eukaryota</taxon>
        <taxon>Metazoa</taxon>
        <taxon>Chordata</taxon>
        <taxon>Craniata</taxon>
        <taxon>Vertebrata</taxon>
        <taxon>Euteleostomi</taxon>
        <taxon>Archelosauria</taxon>
        <taxon>Archosauria</taxon>
        <taxon>Dinosauria</taxon>
        <taxon>Saurischia</taxon>
        <taxon>Theropoda</taxon>
        <taxon>Coelurosauria</taxon>
        <taxon>Aves</taxon>
        <taxon>Neognathae</taxon>
        <taxon>Neoaves</taxon>
        <taxon>Telluraves</taxon>
        <taxon>Australaves</taxon>
        <taxon>Passeriformes</taxon>
        <taxon>Sylvioidea</taxon>
        <taxon>Sylviidae</taxon>
        <taxon>Sinosuthora</taxon>
    </lineage>
</organism>
<proteinExistence type="predicted"/>
<dbReference type="Proteomes" id="UP000580691">
    <property type="component" value="Unassembled WGS sequence"/>
</dbReference>
<keyword evidence="9" id="KW-0539">Nucleus</keyword>
<dbReference type="GO" id="GO:0003677">
    <property type="term" value="F:DNA binding"/>
    <property type="evidence" value="ECO:0007669"/>
    <property type="project" value="UniProtKB-KW"/>
</dbReference>
<keyword evidence="2" id="KW-0479">Metal-binding</keyword>
<keyword evidence="3" id="KW-0677">Repeat</keyword>
<dbReference type="PROSITE" id="PS50157">
    <property type="entry name" value="ZINC_FINGER_C2H2_2"/>
    <property type="match status" value="1"/>
</dbReference>